<sequence length="111" mass="11848">MGQLFQLLILAGAAGSGPWPGTRCCGVHHCSLVTGKEGMGYGDLLLAALGAWLGWQYLLVLIRATGAIIGIAMKPASYRMPPCCPVLSRRSRLDVPAHRRAADAVYLAWTL</sequence>
<name>A0A432JJ09_9GAMM</name>
<evidence type="ECO:0000259" key="2">
    <source>
        <dbReference type="Pfam" id="PF01478"/>
    </source>
</evidence>
<keyword evidence="1" id="KW-0472">Membrane</keyword>
<feature type="transmembrane region" description="Helical" evidence="1">
    <location>
        <begin position="50"/>
        <end position="72"/>
    </location>
</feature>
<dbReference type="InterPro" id="IPR000045">
    <property type="entry name" value="Prepilin_IV_endopep_pep"/>
</dbReference>
<accession>A0A432JJ09</accession>
<feature type="domain" description="Prepilin type IV endopeptidase peptidase" evidence="2">
    <location>
        <begin position="30"/>
        <end position="70"/>
    </location>
</feature>
<dbReference type="GO" id="GO:0004190">
    <property type="term" value="F:aspartic-type endopeptidase activity"/>
    <property type="evidence" value="ECO:0007669"/>
    <property type="project" value="InterPro"/>
</dbReference>
<organism evidence="3">
    <name type="scientific">Billgrantia gudaonensis</name>
    <dbReference type="NCBI Taxonomy" id="376427"/>
    <lineage>
        <taxon>Bacteria</taxon>
        <taxon>Pseudomonadati</taxon>
        <taxon>Pseudomonadota</taxon>
        <taxon>Gammaproteobacteria</taxon>
        <taxon>Oceanospirillales</taxon>
        <taxon>Halomonadaceae</taxon>
        <taxon>Billgrantia</taxon>
    </lineage>
</organism>
<dbReference type="GO" id="GO:0016020">
    <property type="term" value="C:membrane"/>
    <property type="evidence" value="ECO:0007669"/>
    <property type="project" value="InterPro"/>
</dbReference>
<dbReference type="Pfam" id="PF01478">
    <property type="entry name" value="Peptidase_A24"/>
    <property type="match status" value="1"/>
</dbReference>
<dbReference type="AlphaFoldDB" id="A0A432JJ09"/>
<evidence type="ECO:0000256" key="1">
    <source>
        <dbReference type="SAM" id="Phobius"/>
    </source>
</evidence>
<keyword evidence="1" id="KW-0812">Transmembrane</keyword>
<reference evidence="3" key="1">
    <citation type="submission" date="2018-12" db="EMBL/GenBank/DDBJ databases">
        <authorList>
            <person name="Jadhav K."/>
            <person name="Kushwaha B."/>
            <person name="Jadhav I."/>
        </authorList>
    </citation>
    <scope>NUCLEOTIDE SEQUENCE [LARGE SCALE GENOMIC DNA]</scope>
    <source>
        <strain evidence="3">SBS 10</strain>
    </source>
</reference>
<protein>
    <recommendedName>
        <fullName evidence="2">Prepilin type IV endopeptidase peptidase domain-containing protein</fullName>
    </recommendedName>
</protein>
<proteinExistence type="predicted"/>
<dbReference type="EMBL" id="RXHI01000015">
    <property type="protein sequence ID" value="RUA22498.1"/>
    <property type="molecule type" value="Genomic_DNA"/>
</dbReference>
<evidence type="ECO:0000313" key="3">
    <source>
        <dbReference type="EMBL" id="RUA22498.1"/>
    </source>
</evidence>
<comment type="caution">
    <text evidence="3">The sequence shown here is derived from an EMBL/GenBank/DDBJ whole genome shotgun (WGS) entry which is preliminary data.</text>
</comment>
<gene>
    <name evidence="3" type="ORF">DSL92_05405</name>
</gene>
<keyword evidence="1" id="KW-1133">Transmembrane helix</keyword>